<dbReference type="RefSeq" id="WP_216631853.1">
    <property type="nucleotide sequence ID" value="NZ_JAHLQN010000001.1"/>
</dbReference>
<reference evidence="1 2" key="1">
    <citation type="submission" date="2021-06" db="EMBL/GenBank/DDBJ databases">
        <authorList>
            <person name="Sun Q."/>
            <person name="Li D."/>
        </authorList>
    </citation>
    <scope>NUCLEOTIDE SEQUENCE [LARGE SCALE GENOMIC DNA]</scope>
    <source>
        <strain evidence="1 2">MSJ-2</strain>
    </source>
</reference>
<comment type="caution">
    <text evidence="1">The sequence shown here is derived from an EMBL/GenBank/DDBJ whole genome shotgun (WGS) entry which is preliminary data.</text>
</comment>
<keyword evidence="2" id="KW-1185">Reference proteome</keyword>
<proteinExistence type="predicted"/>
<protein>
    <submittedName>
        <fullName evidence="1">Uncharacterized protein</fullName>
    </submittedName>
</protein>
<name>A0ABS6F8I5_9FIRM</name>
<sequence>MDVLRLLCWCQNVRPDDLSSISTETERENLITLGLIKRHQRSDTLLLTNSGRAFLQAALEGDVPNLTLSYHDAAIERRVRLSALMMTAYHAGINVFTITANSLAEPSTLFITAITRSRGHNPWGSARVGAIAHLGSTYYAVHYIYSGIGRMAVNDELAAFHNHTNFGKDTQRAFLFAGASYADIIEELKARDEKRDAKLIRYSEAYRGLHYPVHLLSCDETGARQLQIMAVPDYRMKLAKLMLRSAYRPPPEDAPAWDAIYQNRPFVIGADMNLRRIDAAIASAKKRGCLPISLAALDAQGDAVLLRRYKDTGYAVIYKVTESVLTELFGHPPSLYLPPCTQYLTKKGAVVDAPLIQVDRKDRGSPRK</sequence>
<dbReference type="Proteomes" id="UP000787672">
    <property type="component" value="Unassembled WGS sequence"/>
</dbReference>
<gene>
    <name evidence="1" type="ORF">KQI82_05415</name>
</gene>
<organism evidence="1 2">
    <name type="scientific">Dysosmobacter acutus</name>
    <dbReference type="NCBI Taxonomy" id="2841504"/>
    <lineage>
        <taxon>Bacteria</taxon>
        <taxon>Bacillati</taxon>
        <taxon>Bacillota</taxon>
        <taxon>Clostridia</taxon>
        <taxon>Eubacteriales</taxon>
        <taxon>Oscillospiraceae</taxon>
        <taxon>Dysosmobacter</taxon>
    </lineage>
</organism>
<evidence type="ECO:0000313" key="1">
    <source>
        <dbReference type="EMBL" id="MBU5626360.1"/>
    </source>
</evidence>
<dbReference type="EMBL" id="JAHLQN010000001">
    <property type="protein sequence ID" value="MBU5626360.1"/>
    <property type="molecule type" value="Genomic_DNA"/>
</dbReference>
<accession>A0ABS6F8I5</accession>
<evidence type="ECO:0000313" key="2">
    <source>
        <dbReference type="Proteomes" id="UP000787672"/>
    </source>
</evidence>